<reference evidence="1 2" key="2">
    <citation type="journal article" date="2010" name="Stand. Genomic Sci.">
        <title>Complete genome sequence of Sebaldella termitidis type strain (NCTC 11300).</title>
        <authorList>
            <person name="Harmon-Smith M."/>
            <person name="Celia L."/>
            <person name="Chertkov O."/>
            <person name="Lapidus A."/>
            <person name="Copeland A."/>
            <person name="Glavina Del Rio T."/>
            <person name="Nolan M."/>
            <person name="Lucas S."/>
            <person name="Tice H."/>
            <person name="Cheng J.F."/>
            <person name="Han C."/>
            <person name="Detter J.C."/>
            <person name="Bruce D."/>
            <person name="Goodwin L."/>
            <person name="Pitluck S."/>
            <person name="Pati A."/>
            <person name="Liolios K."/>
            <person name="Ivanova N."/>
            <person name="Mavromatis K."/>
            <person name="Mikhailova N."/>
            <person name="Chen A."/>
            <person name="Palaniappan K."/>
            <person name="Land M."/>
            <person name="Hauser L."/>
            <person name="Chang Y.J."/>
            <person name="Jeffries C.D."/>
            <person name="Brettin T."/>
            <person name="Goker M."/>
            <person name="Beck B."/>
            <person name="Bristow J."/>
            <person name="Eisen J.A."/>
            <person name="Markowitz V."/>
            <person name="Hugenholtz P."/>
            <person name="Kyrpides N.C."/>
            <person name="Klenk H.P."/>
            <person name="Chen F."/>
        </authorList>
    </citation>
    <scope>NUCLEOTIDE SEQUENCE [LARGE SCALE GENOMIC DNA]</scope>
    <source>
        <strain evidence="2">ATCC 33386 / NCTC 11300</strain>
    </source>
</reference>
<name>D1ANF9_SEBTE</name>
<organism evidence="1 2">
    <name type="scientific">Sebaldella termitidis (strain ATCC 33386 / NCTC 11300)</name>
    <dbReference type="NCBI Taxonomy" id="526218"/>
    <lineage>
        <taxon>Bacteria</taxon>
        <taxon>Fusobacteriati</taxon>
        <taxon>Fusobacteriota</taxon>
        <taxon>Fusobacteriia</taxon>
        <taxon>Fusobacteriales</taxon>
        <taxon>Leptotrichiaceae</taxon>
        <taxon>Sebaldella</taxon>
    </lineage>
</organism>
<protein>
    <submittedName>
        <fullName evidence="1">Uncharacterized protein</fullName>
    </submittedName>
</protein>
<dbReference type="AlphaFoldDB" id="D1ANF9"/>
<proteinExistence type="predicted"/>
<keyword evidence="2" id="KW-1185">Reference proteome</keyword>
<dbReference type="eggNOG" id="ENOG50342T4">
    <property type="taxonomic scope" value="Bacteria"/>
</dbReference>
<dbReference type="Proteomes" id="UP000000845">
    <property type="component" value="Chromosome"/>
</dbReference>
<reference evidence="2" key="1">
    <citation type="submission" date="2009-09" db="EMBL/GenBank/DDBJ databases">
        <title>The complete chromosome of Sebaldella termitidis ATCC 33386.</title>
        <authorList>
            <consortium name="US DOE Joint Genome Institute (JGI-PGF)"/>
            <person name="Lucas S."/>
            <person name="Copeland A."/>
            <person name="Lapidus A."/>
            <person name="Glavina del Rio T."/>
            <person name="Dalin E."/>
            <person name="Tice H."/>
            <person name="Bruce D."/>
            <person name="Goodwin L."/>
            <person name="Pitluck S."/>
            <person name="Kyrpides N."/>
            <person name="Mavromatis K."/>
            <person name="Ivanova N."/>
            <person name="Mikhailova N."/>
            <person name="Sims D."/>
            <person name="Meincke L."/>
            <person name="Brettin T."/>
            <person name="Detter J.C."/>
            <person name="Han C."/>
            <person name="Larimer F."/>
            <person name="Land M."/>
            <person name="Hauser L."/>
            <person name="Markowitz V."/>
            <person name="Cheng J.F."/>
            <person name="Hugenholtz P."/>
            <person name="Woyke T."/>
            <person name="Wu D."/>
            <person name="Eisen J.A."/>
        </authorList>
    </citation>
    <scope>NUCLEOTIDE SEQUENCE [LARGE SCALE GENOMIC DNA]</scope>
    <source>
        <strain evidence="2">ATCC 33386 / NCTC 11300</strain>
    </source>
</reference>
<dbReference type="HOGENOM" id="CLU_735473_0_0_0"/>
<dbReference type="RefSeq" id="WP_012862345.1">
    <property type="nucleotide sequence ID" value="NC_013517.1"/>
</dbReference>
<dbReference type="EMBL" id="CP001739">
    <property type="protein sequence ID" value="ACZ09763.1"/>
    <property type="molecule type" value="Genomic_DNA"/>
</dbReference>
<evidence type="ECO:0000313" key="2">
    <source>
        <dbReference type="Proteomes" id="UP000000845"/>
    </source>
</evidence>
<gene>
    <name evidence="1" type="ordered locus">Sterm_2919</name>
</gene>
<dbReference type="STRING" id="526218.Sterm_2919"/>
<evidence type="ECO:0000313" key="1">
    <source>
        <dbReference type="EMBL" id="ACZ09763.1"/>
    </source>
</evidence>
<sequence>MAIYKPTLNFLNTVKVETKYSKSYVQDPRDALFLSTVKDVEPTIITEAADLLELGFAASDVMYKKVADALAQGGIDTIIVYGVDVSADAVNLTPERIMEKYENEPAALNYSILILDVVNLENAKKWAAAFKPLVDSKHLFVQLDKVNNTLTDIEAFRAAYAAANITTFIADNDENIDNVDAITWARMRNRDLGSYIVHSTEVRGVRQPDFTKTEQVTMKNAGLNFISNPIRGKFHIQNGLANNGEPVELHLYKLWELWTLKERLTRLQIEIDKIPVNQSGFEMIEAVIKGVVFTAKNMGIAKSVNGDPFAIESKTDSDGNTVNYLLGKVELQFPSEEDIRNSDFKFRYFHTLLDGVRHVDVAGYISQTGELVLGGNK</sequence>
<dbReference type="KEGG" id="str:Sterm_2919"/>
<accession>D1ANF9</accession>